<reference evidence="4 5" key="1">
    <citation type="submission" date="2023-04" db="EMBL/GenBank/DDBJ databases">
        <title>Genome Sequence of Selenomonas sputigena ATCC 33150.</title>
        <authorList>
            <person name="Miller D.P."/>
            <person name="Anvari S."/>
            <person name="Polson S.W."/>
            <person name="Macdonald M."/>
            <person name="Mcdowell J.V."/>
        </authorList>
    </citation>
    <scope>NUCLEOTIDE SEQUENCE [LARGE SCALE GENOMIC DNA]</scope>
    <source>
        <strain evidence="4 5">ATCC 33150</strain>
    </source>
</reference>
<evidence type="ECO:0000313" key="4">
    <source>
        <dbReference type="EMBL" id="MEX5284876.1"/>
    </source>
</evidence>
<dbReference type="PANTHER" id="PTHR22789">
    <property type="entry name" value="FUCULOSE PHOSPHATE ALDOLASE"/>
    <property type="match status" value="1"/>
</dbReference>
<dbReference type="Proteomes" id="UP001559623">
    <property type="component" value="Unassembled WGS sequence"/>
</dbReference>
<dbReference type="RefSeq" id="WP_368846595.1">
    <property type="nucleotide sequence ID" value="NZ_CP194411.1"/>
</dbReference>
<evidence type="ECO:0000256" key="2">
    <source>
        <dbReference type="ARBA" id="ARBA00023239"/>
    </source>
</evidence>
<proteinExistence type="predicted"/>
<comment type="caution">
    <text evidence="4">The sequence shown here is derived from an EMBL/GenBank/DDBJ whole genome shotgun (WGS) entry which is preliminary data.</text>
</comment>
<sequence>MNEGLQQKFTDAIWVAKSLFERNKTSGSSANMSFRHEGKIFITASGTCFGRLTQDDFACIDSEGHWLGKREPSKEFPLHRMLFQKSETIQCVIHTHSTYSVLWSCLDYENLADIVPDYTPYLKMKVGRIGCIPYAAPGSQELFELFRERIHESDGYILKNHGPILGGKSILDAFYGLEELEESTRIAWLLREEKYYAEKRNS</sequence>
<evidence type="ECO:0000256" key="1">
    <source>
        <dbReference type="ARBA" id="ARBA00022723"/>
    </source>
</evidence>
<dbReference type="Pfam" id="PF00596">
    <property type="entry name" value="Aldolase_II"/>
    <property type="match status" value="1"/>
</dbReference>
<evidence type="ECO:0000313" key="5">
    <source>
        <dbReference type="Proteomes" id="UP001559623"/>
    </source>
</evidence>
<dbReference type="InterPro" id="IPR050197">
    <property type="entry name" value="Aldolase_class_II_sugar_metab"/>
</dbReference>
<protein>
    <submittedName>
        <fullName evidence="4">Class II aldolase/adducin family protein</fullName>
    </submittedName>
</protein>
<organism evidence="4 5">
    <name type="scientific">Selenomonas sputigena</name>
    <dbReference type="NCBI Taxonomy" id="69823"/>
    <lineage>
        <taxon>Bacteria</taxon>
        <taxon>Bacillati</taxon>
        <taxon>Bacillota</taxon>
        <taxon>Negativicutes</taxon>
        <taxon>Selenomonadales</taxon>
        <taxon>Selenomonadaceae</taxon>
        <taxon>Selenomonas</taxon>
    </lineage>
</organism>
<dbReference type="SUPFAM" id="SSF53639">
    <property type="entry name" value="AraD/HMP-PK domain-like"/>
    <property type="match status" value="1"/>
</dbReference>
<dbReference type="PANTHER" id="PTHR22789:SF0">
    <property type="entry name" value="3-OXO-TETRONATE 4-PHOSPHATE DECARBOXYLASE-RELATED"/>
    <property type="match status" value="1"/>
</dbReference>
<feature type="domain" description="Class II aldolase/adducin N-terminal" evidence="3">
    <location>
        <begin position="10"/>
        <end position="188"/>
    </location>
</feature>
<dbReference type="SMART" id="SM01007">
    <property type="entry name" value="Aldolase_II"/>
    <property type="match status" value="1"/>
</dbReference>
<dbReference type="InterPro" id="IPR001303">
    <property type="entry name" value="Aldolase_II/adducin_N"/>
</dbReference>
<evidence type="ECO:0000259" key="3">
    <source>
        <dbReference type="SMART" id="SM01007"/>
    </source>
</evidence>
<gene>
    <name evidence="4" type="ORF">QCO44_04345</name>
</gene>
<keyword evidence="1" id="KW-0479">Metal-binding</keyword>
<keyword evidence="2" id="KW-0456">Lyase</keyword>
<keyword evidence="5" id="KW-1185">Reference proteome</keyword>
<dbReference type="Gene3D" id="3.40.225.10">
    <property type="entry name" value="Class II aldolase/adducin N-terminal domain"/>
    <property type="match status" value="1"/>
</dbReference>
<accession>A0ABV3X3V1</accession>
<dbReference type="EMBL" id="JARVLH010000002">
    <property type="protein sequence ID" value="MEX5284876.1"/>
    <property type="molecule type" value="Genomic_DNA"/>
</dbReference>
<dbReference type="InterPro" id="IPR036409">
    <property type="entry name" value="Aldolase_II/adducin_N_sf"/>
</dbReference>
<name>A0ABV3X3V1_9FIRM</name>